<dbReference type="OrthoDB" id="2427034at2759"/>
<feature type="non-terminal residue" evidence="1">
    <location>
        <position position="213"/>
    </location>
</feature>
<organism evidence="1 2">
    <name type="scientific">Acaulospora morrowiae</name>
    <dbReference type="NCBI Taxonomy" id="94023"/>
    <lineage>
        <taxon>Eukaryota</taxon>
        <taxon>Fungi</taxon>
        <taxon>Fungi incertae sedis</taxon>
        <taxon>Mucoromycota</taxon>
        <taxon>Glomeromycotina</taxon>
        <taxon>Glomeromycetes</taxon>
        <taxon>Diversisporales</taxon>
        <taxon>Acaulosporaceae</taxon>
        <taxon>Acaulospora</taxon>
    </lineage>
</organism>
<dbReference type="Proteomes" id="UP000789342">
    <property type="component" value="Unassembled WGS sequence"/>
</dbReference>
<evidence type="ECO:0000313" key="2">
    <source>
        <dbReference type="Proteomes" id="UP000789342"/>
    </source>
</evidence>
<comment type="caution">
    <text evidence="1">The sequence shown here is derived from an EMBL/GenBank/DDBJ whole genome shotgun (WGS) entry which is preliminary data.</text>
</comment>
<sequence length="213" mass="24972">FLQEIVKLLEPVEIVTKHLCGAKKNETVDSYLNLIYEENVEENDSNIFDDDISTAGTRQQWQYAHRQFNQRMNARSQEKKQIQQKSIKKRIRTENNIENTNNIEYLSPVNTIGLLEKVRAAIYFSLDELWLAPSDNALIATFLDPRFKHFNWAAKNKRDKAYQLVKTLHDIVKSNINIPDNIEEKSQEDNEDGDFFRDLEGDCMQIDTEEDDE</sequence>
<accession>A0A9N9JFR8</accession>
<reference evidence="1" key="1">
    <citation type="submission" date="2021-06" db="EMBL/GenBank/DDBJ databases">
        <authorList>
            <person name="Kallberg Y."/>
            <person name="Tangrot J."/>
            <person name="Rosling A."/>
        </authorList>
    </citation>
    <scope>NUCLEOTIDE SEQUENCE</scope>
    <source>
        <strain evidence="1">CL551</strain>
    </source>
</reference>
<feature type="non-terminal residue" evidence="1">
    <location>
        <position position="1"/>
    </location>
</feature>
<protein>
    <submittedName>
        <fullName evidence="1">18275_t:CDS:1</fullName>
    </submittedName>
</protein>
<dbReference type="AlphaFoldDB" id="A0A9N9JFR8"/>
<gene>
    <name evidence="1" type="ORF">AMORRO_LOCUS17194</name>
</gene>
<name>A0A9N9JFR8_9GLOM</name>
<evidence type="ECO:0000313" key="1">
    <source>
        <dbReference type="EMBL" id="CAG8779364.1"/>
    </source>
</evidence>
<dbReference type="EMBL" id="CAJVPV010051459">
    <property type="protein sequence ID" value="CAG8779364.1"/>
    <property type="molecule type" value="Genomic_DNA"/>
</dbReference>
<keyword evidence="2" id="KW-1185">Reference proteome</keyword>
<proteinExistence type="predicted"/>